<evidence type="ECO:0000313" key="3">
    <source>
        <dbReference type="Proteomes" id="UP001334804"/>
    </source>
</evidence>
<organism evidence="2 3">
    <name type="scientific">Micromonospora peucetia</name>
    <dbReference type="NCBI Taxonomy" id="47871"/>
    <lineage>
        <taxon>Bacteria</taxon>
        <taxon>Bacillati</taxon>
        <taxon>Actinomycetota</taxon>
        <taxon>Actinomycetes</taxon>
        <taxon>Micromonosporales</taxon>
        <taxon>Micromonosporaceae</taxon>
        <taxon>Micromonospora</taxon>
    </lineage>
</organism>
<accession>A0ABZ1EC61</accession>
<dbReference type="Pfam" id="PF00903">
    <property type="entry name" value="Glyoxalase"/>
    <property type="match status" value="1"/>
</dbReference>
<dbReference type="RefSeq" id="WP_326564134.1">
    <property type="nucleotide sequence ID" value="NZ_CP109071.1"/>
</dbReference>
<evidence type="ECO:0000259" key="1">
    <source>
        <dbReference type="Pfam" id="PF00903"/>
    </source>
</evidence>
<keyword evidence="3" id="KW-1185">Reference proteome</keyword>
<dbReference type="InterPro" id="IPR004360">
    <property type="entry name" value="Glyas_Fos-R_dOase_dom"/>
</dbReference>
<proteinExistence type="predicted"/>
<dbReference type="InterPro" id="IPR029068">
    <property type="entry name" value="Glyas_Bleomycin-R_OHBP_Dase"/>
</dbReference>
<sequence length="127" mass="13738">MREQDHLPGRPHLTVIDTAEAIAFYIDVFDAVAIERECLLDGRVLHAELAVGSHRLTVSEWHEAGAPAAAEGRDDVLTIERADPESVLRRAVAAGARVEPPADPSHQVALRDPAGLRWTIVGPRLAA</sequence>
<evidence type="ECO:0000313" key="2">
    <source>
        <dbReference type="EMBL" id="WSA32423.1"/>
    </source>
</evidence>
<reference evidence="2 3" key="1">
    <citation type="submission" date="2022-10" db="EMBL/GenBank/DDBJ databases">
        <title>The complete genomes of actinobacterial strains from the NBC collection.</title>
        <authorList>
            <person name="Joergensen T.S."/>
            <person name="Alvarez Arevalo M."/>
            <person name="Sterndorff E.B."/>
            <person name="Faurdal D."/>
            <person name="Vuksanovic O."/>
            <person name="Mourched A.-S."/>
            <person name="Charusanti P."/>
            <person name="Shaw S."/>
            <person name="Blin K."/>
            <person name="Weber T."/>
        </authorList>
    </citation>
    <scope>NUCLEOTIDE SEQUENCE [LARGE SCALE GENOMIC DNA]</scope>
    <source>
        <strain evidence="2 3">NBC 01809</strain>
    </source>
</reference>
<dbReference type="EMBL" id="CP109071">
    <property type="protein sequence ID" value="WSA32423.1"/>
    <property type="molecule type" value="Genomic_DNA"/>
</dbReference>
<protein>
    <submittedName>
        <fullName evidence="2">Glyoxalase</fullName>
    </submittedName>
</protein>
<dbReference type="PANTHER" id="PTHR34109">
    <property type="entry name" value="BNAUNNG04460D PROTEIN-RELATED"/>
    <property type="match status" value="1"/>
</dbReference>
<dbReference type="SUPFAM" id="SSF54593">
    <property type="entry name" value="Glyoxalase/Bleomycin resistance protein/Dihydroxybiphenyl dioxygenase"/>
    <property type="match status" value="1"/>
</dbReference>
<name>A0ABZ1EC61_9ACTN</name>
<dbReference type="Gene3D" id="3.10.180.10">
    <property type="entry name" value="2,3-Dihydroxybiphenyl 1,2-Dioxygenase, domain 1"/>
    <property type="match status" value="1"/>
</dbReference>
<dbReference type="Proteomes" id="UP001334804">
    <property type="component" value="Chromosome"/>
</dbReference>
<feature type="domain" description="Glyoxalase/fosfomycin resistance/dioxygenase" evidence="1">
    <location>
        <begin position="13"/>
        <end position="119"/>
    </location>
</feature>
<gene>
    <name evidence="2" type="ORF">OIE14_30730</name>
</gene>